<gene>
    <name evidence="1" type="ORF">CATMQ487_14120</name>
</gene>
<dbReference type="Gene3D" id="1.10.3210.10">
    <property type="entry name" value="Hypothetical protein af1432"/>
    <property type="match status" value="1"/>
</dbReference>
<accession>A0ABM7YJ34</accession>
<evidence type="ECO:0000313" key="1">
    <source>
        <dbReference type="EMBL" id="BDI04442.1"/>
    </source>
</evidence>
<protein>
    <recommendedName>
        <fullName evidence="3">Phosphohydrolase</fullName>
    </recommendedName>
</protein>
<evidence type="ECO:0000313" key="2">
    <source>
        <dbReference type="Proteomes" id="UP001057498"/>
    </source>
</evidence>
<organism evidence="1 2">
    <name type="scientific">Sphaerotilus microaerophilus</name>
    <dbReference type="NCBI Taxonomy" id="2914710"/>
    <lineage>
        <taxon>Bacteria</taxon>
        <taxon>Pseudomonadati</taxon>
        <taxon>Pseudomonadota</taxon>
        <taxon>Betaproteobacteria</taxon>
        <taxon>Burkholderiales</taxon>
        <taxon>Sphaerotilaceae</taxon>
        <taxon>Sphaerotilus</taxon>
    </lineage>
</organism>
<dbReference type="Proteomes" id="UP001057498">
    <property type="component" value="Chromosome"/>
</dbReference>
<proteinExistence type="predicted"/>
<dbReference type="RefSeq" id="WP_251972562.1">
    <property type="nucleotide sequence ID" value="NZ_AP025730.1"/>
</dbReference>
<reference evidence="1" key="1">
    <citation type="submission" date="2022-04" db="EMBL/GenBank/DDBJ databases">
        <title>Whole genome sequence of Sphaerotilus sp. FB-5.</title>
        <authorList>
            <person name="Takeda M."/>
            <person name="Narihara S."/>
            <person name="Akimoto M."/>
            <person name="Akimoto R."/>
            <person name="Nishiyashiki S."/>
            <person name="Murakami T."/>
        </authorList>
    </citation>
    <scope>NUCLEOTIDE SEQUENCE</scope>
    <source>
        <strain evidence="1">FB-5</strain>
    </source>
</reference>
<dbReference type="SUPFAM" id="SSF109604">
    <property type="entry name" value="HD-domain/PDEase-like"/>
    <property type="match status" value="1"/>
</dbReference>
<evidence type="ECO:0008006" key="3">
    <source>
        <dbReference type="Google" id="ProtNLM"/>
    </source>
</evidence>
<dbReference type="EMBL" id="AP025730">
    <property type="protein sequence ID" value="BDI04442.1"/>
    <property type="molecule type" value="Genomic_DNA"/>
</dbReference>
<sequence length="401" mass="43559">MAYIPLSPEHLRLRDPLPFGVYDANGMLLLPARGVIQDQSKLALLQAKHLFVDEDESYRWRSSFKSTVGSLIRTNASLQHIAVANLRRDREDPARQRQDSLTDTWHMLMQSLAGALRTAGTQSGWLETVQASLAQARALEQRSAHAPLYLLVQHALHSCEQYSSQHAMLCALICERVGTVLGWPAEEIDSLVGAALTMNVAMTVLQDNLAKQRLPLSPDQRERIVGHGLRGSTLLAGAGVTDARWLKIVRLHHDTSLLERPLKTLDAASRLARLLYTVDRFTAKISRRSSRLPMSPLAAARSACVGADGQPDELGAAILKALGMYPPGSYVQLANGEVGVVMKRGQRANEPLVAVLVGTSGLALSAPVLRDTSSAARAVVGVAAVDSIKVRLQHEQLLALL</sequence>
<keyword evidence="2" id="KW-1185">Reference proteome</keyword>
<name>A0ABM7YJ34_9BURK</name>